<dbReference type="GO" id="GO:0003676">
    <property type="term" value="F:nucleic acid binding"/>
    <property type="evidence" value="ECO:0007669"/>
    <property type="project" value="InterPro"/>
</dbReference>
<proteinExistence type="predicted"/>
<reference evidence="3" key="1">
    <citation type="submission" date="2020-05" db="EMBL/GenBank/DDBJ databases">
        <authorList>
            <person name="Chiriac C."/>
            <person name="Salcher M."/>
            <person name="Ghai R."/>
            <person name="Kavagutti S V."/>
        </authorList>
    </citation>
    <scope>NUCLEOTIDE SEQUENCE</scope>
</reference>
<organism evidence="3">
    <name type="scientific">freshwater metagenome</name>
    <dbReference type="NCBI Taxonomy" id="449393"/>
    <lineage>
        <taxon>unclassified sequences</taxon>
        <taxon>metagenomes</taxon>
        <taxon>ecological metagenomes</taxon>
    </lineage>
</organism>
<evidence type="ECO:0000259" key="2">
    <source>
        <dbReference type="PROSITE" id="PS50994"/>
    </source>
</evidence>
<feature type="compositionally biased region" description="Acidic residues" evidence="1">
    <location>
        <begin position="667"/>
        <end position="678"/>
    </location>
</feature>
<dbReference type="Gene3D" id="3.30.420.10">
    <property type="entry name" value="Ribonuclease H-like superfamily/Ribonuclease H"/>
    <property type="match status" value="1"/>
</dbReference>
<dbReference type="PROSITE" id="PS50994">
    <property type="entry name" value="INTEGRASE"/>
    <property type="match status" value="1"/>
</dbReference>
<name>A0A6J7CFP3_9ZZZZ</name>
<dbReference type="InterPro" id="IPR001584">
    <property type="entry name" value="Integrase_cat-core"/>
</dbReference>
<dbReference type="EMBL" id="CAFBLS010000001">
    <property type="protein sequence ID" value="CAB4857047.1"/>
    <property type="molecule type" value="Genomic_DNA"/>
</dbReference>
<sequence>MTPHSFRLSLGQRVIFDGDTWSVASLAGNTAHLTRTSGGPLVIRVTDLLASPGFRVADRDDAPIEALGPAFGALNPDSYRDIVEREGHVLEVITGYRKGQPELALPGEPRPAYAPGTHVLARYEAKAAELQLSPRTVRRMVEGYNAKGVSSLISGHANRRTSPTGRVDERWIETARIVLSEHHDASQPTMQLIIDRTTARVRADHGSDVKIPSVPTALRVLHEITKGQQAFSGTSAKQKRSIAGRPQAPYGRLRAQRVGQYVLLDTSPLDVFAMDPITLRWVGLQLTVTLDLGSRCITGLRLSHVSANAIDAALVLYETLSPGSRSHTSMGLLPYGGLPDAVLLPDGDEASDTGLPGTQVDSLVIDHGKMYMSEHLRGVCDRLGISIQPARVLTSTDKAPVERLFRTIREDLLAALPGYKGPDVYSRGKNIEDTAFYFSHELEGLIRDWVANRYHRRPHDGLATPAVPGLTLSPAEMWDVLVASGGSLVGPRRPELVYDFLPVAWRTVQHYGVEVNRLRYDGEGLEGIRGTSSPYSHANGKWPLRFDPDDASRVYFQRPDDLTWHILRWEHAVDIPAPFSVETLRYARGLAATENRHPDDRQALIELLERWDAGLLSNPTERRVALRISEQRRARTAALKLQDSDVASEDGEAVETSPLTLVRDAAGDDDDVSELDGDYYSDALEVG</sequence>
<dbReference type="AlphaFoldDB" id="A0A6J7CFP3"/>
<dbReference type="GO" id="GO:0015074">
    <property type="term" value="P:DNA integration"/>
    <property type="evidence" value="ECO:0007669"/>
    <property type="project" value="InterPro"/>
</dbReference>
<dbReference type="InterPro" id="IPR015378">
    <property type="entry name" value="Transposase-like_Mu_C"/>
</dbReference>
<evidence type="ECO:0000256" key="1">
    <source>
        <dbReference type="SAM" id="MobiDB-lite"/>
    </source>
</evidence>
<protein>
    <submittedName>
        <fullName evidence="3">Unannotated protein</fullName>
    </submittedName>
</protein>
<evidence type="ECO:0000313" key="3">
    <source>
        <dbReference type="EMBL" id="CAB4857047.1"/>
    </source>
</evidence>
<gene>
    <name evidence="3" type="ORF">UFOPK3402_00006</name>
</gene>
<dbReference type="SUPFAM" id="SSF53098">
    <property type="entry name" value="Ribonuclease H-like"/>
    <property type="match status" value="1"/>
</dbReference>
<dbReference type="InterPro" id="IPR012337">
    <property type="entry name" value="RNaseH-like_sf"/>
</dbReference>
<feature type="region of interest" description="Disordered" evidence="1">
    <location>
        <begin position="644"/>
        <end position="678"/>
    </location>
</feature>
<dbReference type="Pfam" id="PF09299">
    <property type="entry name" value="Mu-transpos_C"/>
    <property type="match status" value="1"/>
</dbReference>
<feature type="domain" description="Integrase catalytic" evidence="2">
    <location>
        <begin position="245"/>
        <end position="476"/>
    </location>
</feature>
<accession>A0A6J7CFP3</accession>
<dbReference type="InterPro" id="IPR036397">
    <property type="entry name" value="RNaseH_sf"/>
</dbReference>